<evidence type="ECO:0000313" key="1">
    <source>
        <dbReference type="EMBL" id="JAD97850.1"/>
    </source>
</evidence>
<dbReference type="EMBL" id="GBRH01200045">
    <property type="protein sequence ID" value="JAD97850.1"/>
    <property type="molecule type" value="Transcribed_RNA"/>
</dbReference>
<name>A0A0A9EJ03_ARUDO</name>
<protein>
    <submittedName>
        <fullName evidence="1">Uncharacterized protein</fullName>
    </submittedName>
</protein>
<organism evidence="1">
    <name type="scientific">Arundo donax</name>
    <name type="common">Giant reed</name>
    <name type="synonym">Donax arundinaceus</name>
    <dbReference type="NCBI Taxonomy" id="35708"/>
    <lineage>
        <taxon>Eukaryota</taxon>
        <taxon>Viridiplantae</taxon>
        <taxon>Streptophyta</taxon>
        <taxon>Embryophyta</taxon>
        <taxon>Tracheophyta</taxon>
        <taxon>Spermatophyta</taxon>
        <taxon>Magnoliopsida</taxon>
        <taxon>Liliopsida</taxon>
        <taxon>Poales</taxon>
        <taxon>Poaceae</taxon>
        <taxon>PACMAD clade</taxon>
        <taxon>Arundinoideae</taxon>
        <taxon>Arundineae</taxon>
        <taxon>Arundo</taxon>
    </lineage>
</organism>
<dbReference type="AlphaFoldDB" id="A0A0A9EJ03"/>
<proteinExistence type="predicted"/>
<reference evidence="1" key="2">
    <citation type="journal article" date="2015" name="Data Brief">
        <title>Shoot transcriptome of the giant reed, Arundo donax.</title>
        <authorList>
            <person name="Barrero R.A."/>
            <person name="Guerrero F.D."/>
            <person name="Moolhuijzen P."/>
            <person name="Goolsby J.A."/>
            <person name="Tidwell J."/>
            <person name="Bellgard S.E."/>
            <person name="Bellgard M.I."/>
        </authorList>
    </citation>
    <scope>NUCLEOTIDE SEQUENCE</scope>
    <source>
        <tissue evidence="1">Shoot tissue taken approximately 20 cm above the soil surface</tissue>
    </source>
</reference>
<reference evidence="1" key="1">
    <citation type="submission" date="2014-09" db="EMBL/GenBank/DDBJ databases">
        <authorList>
            <person name="Magalhaes I.L.F."/>
            <person name="Oliveira U."/>
            <person name="Santos F.R."/>
            <person name="Vidigal T.H.D.A."/>
            <person name="Brescovit A.D."/>
            <person name="Santos A.J."/>
        </authorList>
    </citation>
    <scope>NUCLEOTIDE SEQUENCE</scope>
    <source>
        <tissue evidence="1">Shoot tissue taken approximately 20 cm above the soil surface</tissue>
    </source>
</reference>
<accession>A0A0A9EJ03</accession>
<sequence>MAEDPMVYAPMSAFCTCCFDSIGKPYHADKYSTVFEY</sequence>